<dbReference type="GO" id="GO:0005737">
    <property type="term" value="C:cytoplasm"/>
    <property type="evidence" value="ECO:0007669"/>
    <property type="project" value="TreeGrafter"/>
</dbReference>
<dbReference type="Pfam" id="PF07919">
    <property type="entry name" value="Gryzun"/>
    <property type="match status" value="1"/>
</dbReference>
<accession>A0A9N9SEN2</accession>
<organism evidence="3 4">
    <name type="scientific">Phaedon cochleariae</name>
    <name type="common">Mustard beetle</name>
    <dbReference type="NCBI Taxonomy" id="80249"/>
    <lineage>
        <taxon>Eukaryota</taxon>
        <taxon>Metazoa</taxon>
        <taxon>Ecdysozoa</taxon>
        <taxon>Arthropoda</taxon>
        <taxon>Hexapoda</taxon>
        <taxon>Insecta</taxon>
        <taxon>Pterygota</taxon>
        <taxon>Neoptera</taxon>
        <taxon>Endopterygota</taxon>
        <taxon>Coleoptera</taxon>
        <taxon>Polyphaga</taxon>
        <taxon>Cucujiformia</taxon>
        <taxon>Chrysomeloidea</taxon>
        <taxon>Chrysomelidae</taxon>
        <taxon>Chrysomelinae</taxon>
        <taxon>Chrysomelini</taxon>
        <taxon>Phaedon</taxon>
    </lineage>
</organism>
<feature type="domain" description="Gryzun putative trafficking through Golgi" evidence="1">
    <location>
        <begin position="952"/>
        <end position="1059"/>
    </location>
</feature>
<sequence length="1117" mass="127879">MMQSNINPNATDFPTELCAKPQALVGISGLDILNNAIHKSIWDTFSSNRRVERAPVVFKLIGNAHEFPVVKPKRSSYDWYIPKGILKKNWLHKHLFEIPAVTVIFYDLDWSDPQWNEKMIECASRVQSMRAALEGRACKLTVVLIQNSLPLPAGEDALAAERAVALCSSCELNSQSLFVLPHGDHLQGYAVRLETAFYEFAQTYYHNEAKHVKSHKDHLNKNSHQYLFVRHQFKLGILYELKQDIHSSHKHYTHAYNNLLEIRIVDTNALEIRTIAGFINYKLCRLLFALNLPRDAISQFKSHIDRFKSRLGFQELSFEHYAWLSKQYSVFGDIFDEAVKLGLPAVQTQHPGLYYQQGAHYATMRKKSCQELCSSVTTYPQPDPLEGAIHMEFFGQRPWRPGKISAEPPDPHLESNGIQAMQFLERQVNHSNLIIALYGLAITQYKTYRCPRTRRHLVLQMADEYYDSKDYGKALTLYTHMLWDFRSEKWWSILSQILEKAIRCAYLTANIQDYVLLAIEFLGTDVCVSLDEKRRVYENLIRILKKQIPFGNTKLPQDILQGAIILWQPVFTEKSLSFSLDMGNIVSCIATKGRFMKTAYEVDQNVTIEVYIRSTCPFPLTFSKVSVTVNTQGYSSEFAVTNLENISLSFHKDEVKRFLVVFMADSNDINKEIQIGSINLLLGNPQECCLDLKYTSLNETNGNHIELTHFKYSLDKLDFDNIQLLPKATVVPRESKLRVEFDHEDPALLGEWYKIKVGVVNEEMFGITDLKIEVGLEEEIADVEISLRPEPSHTREGIVLTNVDTLEHGEELDSFFFIRSSLVCKFNLQVKLAYTLNREKPVFSSKTEIVALSVVEPFEVSTKYLSLLMNEIDKFYVGEEFGVMKYLMFTSPWSIIIEDTSFEYTNPLRPAEKAYNSQLVEKTFNTGEIGAEIHLAACDKSCEHNLTIGQYSIRWRRKNGYTTSTNLHITGLSCDWIPLGIKLRVPAHGFVRTPMILSYLIENRSTDLIQLEVSMEASEAFMFAGYKQFVISILPKSVRTLQYNLNPLIAGNVAYPKLSLKLPENAVEDKVPSIIDQEELNLLIQRSLSTHIYVMPQAKGQPKLPTVISPKKIMFVS</sequence>
<evidence type="ECO:0000259" key="1">
    <source>
        <dbReference type="Pfam" id="PF07919"/>
    </source>
</evidence>
<dbReference type="PANTHER" id="PTHR14374:SF0">
    <property type="entry name" value="TRAFFICKING PROTEIN PARTICLE COMPLEX SUBUNIT 11"/>
    <property type="match status" value="1"/>
</dbReference>
<evidence type="ECO:0000259" key="2">
    <source>
        <dbReference type="Pfam" id="PF11817"/>
    </source>
</evidence>
<feature type="domain" description="Trafficking protein particle complex subunit 11" evidence="2">
    <location>
        <begin position="269"/>
        <end position="522"/>
    </location>
</feature>
<name>A0A9N9SEN2_PHACE</name>
<evidence type="ECO:0000313" key="4">
    <source>
        <dbReference type="Proteomes" id="UP001153737"/>
    </source>
</evidence>
<evidence type="ECO:0008006" key="5">
    <source>
        <dbReference type="Google" id="ProtNLM"/>
    </source>
</evidence>
<dbReference type="OrthoDB" id="6278596at2759"/>
<proteinExistence type="predicted"/>
<dbReference type="Pfam" id="PF11817">
    <property type="entry name" value="Foie-gras_1"/>
    <property type="match status" value="1"/>
</dbReference>
<keyword evidence="4" id="KW-1185">Reference proteome</keyword>
<reference evidence="3" key="1">
    <citation type="submission" date="2022-01" db="EMBL/GenBank/DDBJ databases">
        <authorList>
            <person name="King R."/>
        </authorList>
    </citation>
    <scope>NUCLEOTIDE SEQUENCE</scope>
</reference>
<dbReference type="InterPro" id="IPR012880">
    <property type="entry name" value="Gryzun"/>
</dbReference>
<dbReference type="Proteomes" id="UP001153737">
    <property type="component" value="Chromosome 2"/>
</dbReference>
<reference evidence="3" key="2">
    <citation type="submission" date="2022-10" db="EMBL/GenBank/DDBJ databases">
        <authorList>
            <consortium name="ENA_rothamsted_submissions"/>
            <consortium name="culmorum"/>
            <person name="King R."/>
        </authorList>
    </citation>
    <scope>NUCLEOTIDE SEQUENCE</scope>
</reference>
<evidence type="ECO:0000313" key="3">
    <source>
        <dbReference type="EMBL" id="CAG9819021.1"/>
    </source>
</evidence>
<dbReference type="PANTHER" id="PTHR14374">
    <property type="entry name" value="FOIE GRAS"/>
    <property type="match status" value="1"/>
</dbReference>
<gene>
    <name evidence="3" type="ORF">PHAECO_LOCUS6300</name>
</gene>
<dbReference type="AlphaFoldDB" id="A0A9N9SEN2"/>
<protein>
    <recommendedName>
        <fullName evidence="5">Trafficking protein particle complex subunit 11</fullName>
    </recommendedName>
</protein>
<dbReference type="EMBL" id="OU896708">
    <property type="protein sequence ID" value="CAG9819021.1"/>
    <property type="molecule type" value="Genomic_DNA"/>
</dbReference>
<dbReference type="InterPro" id="IPR021773">
    <property type="entry name" value="TPC11"/>
</dbReference>